<dbReference type="SUPFAM" id="SSF52096">
    <property type="entry name" value="ClpP/crotonase"/>
    <property type="match status" value="1"/>
</dbReference>
<sequence>METLMGQGRAAIPLLVDPDSFLENQLPAFTLPCEDYGPGAVVGSAKLGDRDCTVIANDAMAFNPRFPVVYAGIIGLEEAYKMAHAVYCSIAADANKPMAEKRTLLLIVDTPGNGPGKVEEIIGMNKATGSYQLALAEARKAGHPVIALVIGRAISGAFLCHGLQADRILSLSAKFNTMIHVMPLTSIARITKQSLERLSELATSNPVFAAGPHFFYQLGGIEQQIEQLDEMRATLLQHIAQIEILKRDGQAHLLGPEGRGLLGAQRGGRKIRAEVQALMHQQFEAVADRYIHA</sequence>
<proteinExistence type="predicted"/>
<keyword evidence="1" id="KW-0175">Coiled coil</keyword>
<dbReference type="Proteomes" id="UP000019030">
    <property type="component" value="Chromosome"/>
</dbReference>
<keyword evidence="4" id="KW-1185">Reference proteome</keyword>
<dbReference type="PATRIC" id="fig|1441930.4.peg.4920"/>
<dbReference type="GO" id="GO:0005975">
    <property type="term" value="P:carbohydrate metabolic process"/>
    <property type="evidence" value="ECO:0007669"/>
    <property type="project" value="InterPro"/>
</dbReference>
<evidence type="ECO:0000259" key="2">
    <source>
        <dbReference type="PROSITE" id="PS50989"/>
    </source>
</evidence>
<dbReference type="InterPro" id="IPR009648">
    <property type="entry name" value="Malonate_gamma"/>
</dbReference>
<dbReference type="Pfam" id="PF06833">
    <property type="entry name" value="MdcE"/>
    <property type="match status" value="1"/>
</dbReference>
<feature type="coiled-coil region" evidence="1">
    <location>
        <begin position="221"/>
        <end position="248"/>
    </location>
</feature>
<feature type="domain" description="CoA carboxyltransferase C-terminal" evidence="2">
    <location>
        <begin position="1"/>
        <end position="281"/>
    </location>
</feature>
<dbReference type="AlphaFoldDB" id="W0LJ75"/>
<dbReference type="EMBL" id="CP007044">
    <property type="protein sequence ID" value="AHG22474.1"/>
    <property type="molecule type" value="Genomic_DNA"/>
</dbReference>
<dbReference type="NCBIfam" id="TIGR03134">
    <property type="entry name" value="malonate_gamma"/>
    <property type="match status" value="1"/>
</dbReference>
<dbReference type="Gene3D" id="3.90.226.10">
    <property type="entry name" value="2-enoyl-CoA Hydratase, Chain A, domain 1"/>
    <property type="match status" value="1"/>
</dbReference>
<reference evidence="3 4" key="2">
    <citation type="submission" date="2015-03" db="EMBL/GenBank/DDBJ databases">
        <authorList>
            <person name="Chan K.-G."/>
        </authorList>
    </citation>
    <scope>NUCLEOTIDE SEQUENCE [LARGE SCALE GENOMIC DNA]</scope>
    <source>
        <strain evidence="3 4">RB-25</strain>
    </source>
</reference>
<organism evidence="3 4">
    <name type="scientific">Chania multitudinisentens RB-25</name>
    <dbReference type="NCBI Taxonomy" id="1441930"/>
    <lineage>
        <taxon>Bacteria</taxon>
        <taxon>Pseudomonadati</taxon>
        <taxon>Pseudomonadota</taxon>
        <taxon>Gammaproteobacteria</taxon>
        <taxon>Enterobacterales</taxon>
        <taxon>Yersiniaceae</taxon>
        <taxon>Chania</taxon>
    </lineage>
</organism>
<dbReference type="InterPro" id="IPR029045">
    <property type="entry name" value="ClpP/crotonase-like_dom_sf"/>
</dbReference>
<dbReference type="HOGENOM" id="CLU_949116_0_0_6"/>
<dbReference type="KEGG" id="sfo:Z042_24845"/>
<dbReference type="GO" id="GO:0016874">
    <property type="term" value="F:ligase activity"/>
    <property type="evidence" value="ECO:0007669"/>
    <property type="project" value="InterPro"/>
</dbReference>
<accession>W0LJ75</accession>
<evidence type="ECO:0000256" key="1">
    <source>
        <dbReference type="SAM" id="Coils"/>
    </source>
</evidence>
<dbReference type="InterPro" id="IPR011763">
    <property type="entry name" value="COA_CT_C"/>
</dbReference>
<reference evidence="3 4" key="1">
    <citation type="submission" date="2014-01" db="EMBL/GenBank/DDBJ databases">
        <title>Isolation of Serratia multitudinisentens RB-25 from Ex-Landfill site.</title>
        <authorList>
            <person name="Robson E.H.J."/>
        </authorList>
    </citation>
    <scope>NUCLEOTIDE SEQUENCE [LARGE SCALE GENOMIC DNA]</scope>
    <source>
        <strain evidence="3 4">RB-25</strain>
    </source>
</reference>
<evidence type="ECO:0000313" key="3">
    <source>
        <dbReference type="EMBL" id="AHG22474.1"/>
    </source>
</evidence>
<dbReference type="PROSITE" id="PS50989">
    <property type="entry name" value="COA_CT_CTER"/>
    <property type="match status" value="1"/>
</dbReference>
<protein>
    <submittedName>
        <fullName evidence="3">Malonate decarboxylase subunit gamma</fullName>
    </submittedName>
</protein>
<dbReference type="STRING" id="1441930.Z042_24845"/>
<name>W0LJ75_9GAMM</name>
<dbReference type="OrthoDB" id="6086640at2"/>
<dbReference type="eggNOG" id="COG4799">
    <property type="taxonomic scope" value="Bacteria"/>
</dbReference>
<dbReference type="RefSeq" id="WP_024910668.1">
    <property type="nucleotide sequence ID" value="NZ_CP007044.2"/>
</dbReference>
<gene>
    <name evidence="3" type="ORF">Z042_24845</name>
</gene>
<evidence type="ECO:0000313" key="4">
    <source>
        <dbReference type="Proteomes" id="UP000019030"/>
    </source>
</evidence>